<evidence type="ECO:0000313" key="3">
    <source>
        <dbReference type="Proteomes" id="UP000184031"/>
    </source>
</evidence>
<dbReference type="AlphaFoldDB" id="A0A1M7CR99"/>
<dbReference type="Proteomes" id="UP000184031">
    <property type="component" value="Unassembled WGS sequence"/>
</dbReference>
<comment type="caution">
    <text evidence="2">The sequence shown here is derived from an EMBL/GenBank/DDBJ whole genome shotgun (WGS) entry which is preliminary data.</text>
</comment>
<evidence type="ECO:0000313" key="1">
    <source>
        <dbReference type="EMBL" id="SFC65115.1"/>
    </source>
</evidence>
<name>A0A1M7CR99_9FLAO</name>
<organism evidence="2 3">
    <name type="scientific">Flagellimonas taeanensis</name>
    <dbReference type="NCBI Taxonomy" id="1005926"/>
    <lineage>
        <taxon>Bacteria</taxon>
        <taxon>Pseudomonadati</taxon>
        <taxon>Bacteroidota</taxon>
        <taxon>Flavobacteriia</taxon>
        <taxon>Flavobacteriales</taxon>
        <taxon>Flavobacteriaceae</taxon>
        <taxon>Flagellimonas</taxon>
    </lineage>
</organism>
<accession>A0A1M7CR99</accession>
<gene>
    <name evidence="1" type="ORF">SAMN04487891_11723</name>
    <name evidence="2" type="ORF">SAMN05216293_4091</name>
</gene>
<dbReference type="EMBL" id="FRAT01000015">
    <property type="protein sequence ID" value="SHL69697.1"/>
    <property type="molecule type" value="Genomic_DNA"/>
</dbReference>
<reference evidence="2 3" key="1">
    <citation type="submission" date="2016-11" db="EMBL/GenBank/DDBJ databases">
        <authorList>
            <person name="Varghese N."/>
            <person name="Submissions S."/>
        </authorList>
    </citation>
    <scope>NUCLEOTIDE SEQUENCE [LARGE SCALE GENOMIC DNA]</scope>
    <source>
        <strain evidence="2 3">CGMCC 1.12174</strain>
        <strain evidence="1 4">DSM 26351</strain>
    </source>
</reference>
<dbReference type="EMBL" id="FOKU01000017">
    <property type="protein sequence ID" value="SFC65115.1"/>
    <property type="molecule type" value="Genomic_DNA"/>
</dbReference>
<protein>
    <submittedName>
        <fullName evidence="2">Uncharacterized protein</fullName>
    </submittedName>
</protein>
<evidence type="ECO:0000313" key="4">
    <source>
        <dbReference type="Proteomes" id="UP000198940"/>
    </source>
</evidence>
<sequence length="48" mass="5679">MAPLSEGAIHKLTNSKKCKKLTQPYVTHSYQCWHRTDSLMVQRYDHFV</sequence>
<dbReference type="STRING" id="1055723.SAMN05216293_4091"/>
<evidence type="ECO:0000313" key="2">
    <source>
        <dbReference type="EMBL" id="SHL69697.1"/>
    </source>
</evidence>
<proteinExistence type="predicted"/>
<keyword evidence="4" id="KW-1185">Reference proteome</keyword>
<dbReference type="Proteomes" id="UP000198940">
    <property type="component" value="Unassembled WGS sequence"/>
</dbReference>